<comment type="caution">
    <text evidence="1">The sequence shown here is derived from an EMBL/GenBank/DDBJ whole genome shotgun (WGS) entry which is preliminary data.</text>
</comment>
<proteinExistence type="predicted"/>
<dbReference type="EMBL" id="WNTK01000001">
    <property type="protein sequence ID" value="KAG9492726.1"/>
    <property type="molecule type" value="Genomic_DNA"/>
</dbReference>
<evidence type="ECO:0000313" key="2">
    <source>
        <dbReference type="Proteomes" id="UP000770717"/>
    </source>
</evidence>
<protein>
    <submittedName>
        <fullName evidence="1">Uncharacterized protein</fullName>
    </submittedName>
</protein>
<name>A0A8J6KHT4_ELECQ</name>
<sequence length="79" mass="9054">MQPHVTSVPIEQYALHTKHFRVGDFVVFFFNPSCFGSAIFTGCLPIGYSTGFEKCQKIAFLKCPKLKTPLKHNKHLMFF</sequence>
<dbReference type="Proteomes" id="UP000770717">
    <property type="component" value="Unassembled WGS sequence"/>
</dbReference>
<evidence type="ECO:0000313" key="1">
    <source>
        <dbReference type="EMBL" id="KAG9492726.1"/>
    </source>
</evidence>
<gene>
    <name evidence="1" type="ORF">GDO78_000951</name>
</gene>
<organism evidence="1 2">
    <name type="scientific">Eleutherodactylus coqui</name>
    <name type="common">Puerto Rican coqui</name>
    <dbReference type="NCBI Taxonomy" id="57060"/>
    <lineage>
        <taxon>Eukaryota</taxon>
        <taxon>Metazoa</taxon>
        <taxon>Chordata</taxon>
        <taxon>Craniata</taxon>
        <taxon>Vertebrata</taxon>
        <taxon>Euteleostomi</taxon>
        <taxon>Amphibia</taxon>
        <taxon>Batrachia</taxon>
        <taxon>Anura</taxon>
        <taxon>Neobatrachia</taxon>
        <taxon>Hyloidea</taxon>
        <taxon>Eleutherodactylidae</taxon>
        <taxon>Eleutherodactylinae</taxon>
        <taxon>Eleutherodactylus</taxon>
        <taxon>Eleutherodactylus</taxon>
    </lineage>
</organism>
<accession>A0A8J6KHT4</accession>
<reference evidence="1" key="1">
    <citation type="thesis" date="2020" institute="ProQuest LLC" country="789 East Eisenhower Parkway, Ann Arbor, MI, USA">
        <title>Comparative Genomics and Chromosome Evolution.</title>
        <authorList>
            <person name="Mudd A.B."/>
        </authorList>
    </citation>
    <scope>NUCLEOTIDE SEQUENCE</scope>
    <source>
        <strain evidence="1">HN-11 Male</strain>
        <tissue evidence="1">Kidney and liver</tissue>
    </source>
</reference>
<keyword evidence="2" id="KW-1185">Reference proteome</keyword>
<dbReference type="AlphaFoldDB" id="A0A8J6KHT4"/>